<evidence type="ECO:0000313" key="1">
    <source>
        <dbReference type="EMBL" id="RWX57380.1"/>
    </source>
</evidence>
<name>A0A3S3UPR3_9GAMM</name>
<organism evidence="1 2">
    <name type="scientific">Photobacterium chitinilyticum</name>
    <dbReference type="NCBI Taxonomy" id="2485123"/>
    <lineage>
        <taxon>Bacteria</taxon>
        <taxon>Pseudomonadati</taxon>
        <taxon>Pseudomonadota</taxon>
        <taxon>Gammaproteobacteria</taxon>
        <taxon>Vibrionales</taxon>
        <taxon>Vibrionaceae</taxon>
        <taxon>Photobacterium</taxon>
    </lineage>
</organism>
<keyword evidence="2" id="KW-1185">Reference proteome</keyword>
<gene>
    <name evidence="1" type="ORF">EDI28_04955</name>
</gene>
<proteinExistence type="predicted"/>
<comment type="caution">
    <text evidence="1">The sequence shown here is derived from an EMBL/GenBank/DDBJ whole genome shotgun (WGS) entry which is preliminary data.</text>
</comment>
<reference evidence="1 2" key="1">
    <citation type="submission" date="2018-11" db="EMBL/GenBank/DDBJ databases">
        <title>Photobacterium sp. BEI247 sp. nov., a marine bacterium isolated from Yongle Blue Hole in the South China Sea.</title>
        <authorList>
            <person name="Wang X."/>
        </authorList>
    </citation>
    <scope>NUCLEOTIDE SEQUENCE [LARGE SCALE GENOMIC DNA]</scope>
    <source>
        <strain evidence="2">BEI247</strain>
    </source>
</reference>
<dbReference type="AlphaFoldDB" id="A0A3S3UPR3"/>
<dbReference type="Proteomes" id="UP000287563">
    <property type="component" value="Unassembled WGS sequence"/>
</dbReference>
<protein>
    <submittedName>
        <fullName evidence="1">Uncharacterized protein</fullName>
    </submittedName>
</protein>
<accession>A0A3S3UPR3</accession>
<sequence length="67" mass="7675">MKAIGFRGFCFILSQKCDLHPTSLQVDEEFDSFASFLNAKEERVTIKVYKPLLLCGLIFKKIKDSCI</sequence>
<evidence type="ECO:0000313" key="2">
    <source>
        <dbReference type="Proteomes" id="UP000287563"/>
    </source>
</evidence>
<dbReference type="EMBL" id="RJLM01000001">
    <property type="protein sequence ID" value="RWX57380.1"/>
    <property type="molecule type" value="Genomic_DNA"/>
</dbReference>